<proteinExistence type="predicted"/>
<evidence type="ECO:0000259" key="1">
    <source>
        <dbReference type="Pfam" id="PF13191"/>
    </source>
</evidence>
<accession>A0ABP9AKP7</accession>
<organism evidence="2 3">
    <name type="scientific">Streptomyces ziwulingensis</name>
    <dbReference type="NCBI Taxonomy" id="1045501"/>
    <lineage>
        <taxon>Bacteria</taxon>
        <taxon>Bacillati</taxon>
        <taxon>Actinomycetota</taxon>
        <taxon>Actinomycetes</taxon>
        <taxon>Kitasatosporales</taxon>
        <taxon>Streptomycetaceae</taxon>
        <taxon>Streptomyces</taxon>
    </lineage>
</organism>
<protein>
    <recommendedName>
        <fullName evidence="1">Orc1-like AAA ATPase domain-containing protein</fullName>
    </recommendedName>
</protein>
<feature type="domain" description="Orc1-like AAA ATPase" evidence="1">
    <location>
        <begin position="3"/>
        <end position="126"/>
    </location>
</feature>
<dbReference type="InterPro" id="IPR041664">
    <property type="entry name" value="AAA_16"/>
</dbReference>
<name>A0ABP9AKP7_9ACTN</name>
<keyword evidence="3" id="KW-1185">Reference proteome</keyword>
<dbReference type="InterPro" id="IPR027417">
    <property type="entry name" value="P-loop_NTPase"/>
</dbReference>
<evidence type="ECO:0000313" key="3">
    <source>
        <dbReference type="Proteomes" id="UP001501265"/>
    </source>
</evidence>
<dbReference type="Gene3D" id="3.40.50.300">
    <property type="entry name" value="P-loop containing nucleotide triphosphate hydrolases"/>
    <property type="match status" value="1"/>
</dbReference>
<gene>
    <name evidence="2" type="ORF">GCM10023220_01090</name>
</gene>
<dbReference type="EMBL" id="BAABIG010000001">
    <property type="protein sequence ID" value="GAA4782298.1"/>
    <property type="molecule type" value="Genomic_DNA"/>
</dbReference>
<reference evidence="3" key="1">
    <citation type="journal article" date="2019" name="Int. J. Syst. Evol. Microbiol.">
        <title>The Global Catalogue of Microorganisms (GCM) 10K type strain sequencing project: providing services to taxonomists for standard genome sequencing and annotation.</title>
        <authorList>
            <consortium name="The Broad Institute Genomics Platform"/>
            <consortium name="The Broad Institute Genome Sequencing Center for Infectious Disease"/>
            <person name="Wu L."/>
            <person name="Ma J."/>
        </authorList>
    </citation>
    <scope>NUCLEOTIDE SEQUENCE [LARGE SCALE GENOMIC DNA]</scope>
    <source>
        <strain evidence="3">JCM 18081</strain>
    </source>
</reference>
<comment type="caution">
    <text evidence="2">The sequence shown here is derived from an EMBL/GenBank/DDBJ whole genome shotgun (WGS) entry which is preliminary data.</text>
</comment>
<dbReference type="Proteomes" id="UP001501265">
    <property type="component" value="Unassembled WGS sequence"/>
</dbReference>
<sequence length="186" mass="20032">MPPKVALYGRPGAGKSTLAGLLTQELAAAGADVLNLKVAAPLYELQAIVHAMAGRPLLDGSEQDGELLNALGAHLRRINPVALTEAFTRRVRQAGQRRPQAVLVCDDLRAPDVRAVTALGFLLVEITVSDAVRLVRKRERADLSAGAEHHSTEAPVEAEPWRWVDNTGSLDELRERAAELAGEVLR</sequence>
<dbReference type="Pfam" id="PF13191">
    <property type="entry name" value="AAA_16"/>
    <property type="match status" value="1"/>
</dbReference>
<dbReference type="SUPFAM" id="SSF52540">
    <property type="entry name" value="P-loop containing nucleoside triphosphate hydrolases"/>
    <property type="match status" value="1"/>
</dbReference>
<evidence type="ECO:0000313" key="2">
    <source>
        <dbReference type="EMBL" id="GAA4782298.1"/>
    </source>
</evidence>
<dbReference type="RefSeq" id="WP_345616694.1">
    <property type="nucleotide sequence ID" value="NZ_BAABIG010000001.1"/>
</dbReference>